<feature type="region of interest" description="Disordered" evidence="1">
    <location>
        <begin position="479"/>
        <end position="515"/>
    </location>
</feature>
<gene>
    <name evidence="2" type="ORF">PVAG01_05612</name>
</gene>
<keyword evidence="3" id="KW-1185">Reference proteome</keyword>
<comment type="caution">
    <text evidence="2">The sequence shown here is derived from an EMBL/GenBank/DDBJ whole genome shotgun (WGS) entry which is preliminary data.</text>
</comment>
<evidence type="ECO:0000256" key="1">
    <source>
        <dbReference type="SAM" id="MobiDB-lite"/>
    </source>
</evidence>
<feature type="compositionally biased region" description="Basic and acidic residues" evidence="1">
    <location>
        <begin position="368"/>
        <end position="379"/>
    </location>
</feature>
<dbReference type="NCBIfam" id="TIGR01571">
    <property type="entry name" value="A_thal_Cys_rich"/>
    <property type="match status" value="1"/>
</dbReference>
<dbReference type="Pfam" id="PF04749">
    <property type="entry name" value="PLAC8"/>
    <property type="match status" value="1"/>
</dbReference>
<feature type="region of interest" description="Disordered" evidence="1">
    <location>
        <begin position="740"/>
        <end position="789"/>
    </location>
</feature>
<dbReference type="EMBL" id="JBFCZG010000004">
    <property type="protein sequence ID" value="KAL3423865.1"/>
    <property type="molecule type" value="Genomic_DNA"/>
</dbReference>
<protein>
    <submittedName>
        <fullName evidence="2">Duf614 domain protein</fullName>
    </submittedName>
</protein>
<reference evidence="2 3" key="1">
    <citation type="submission" date="2024-06" db="EMBL/GenBank/DDBJ databases">
        <title>Complete genome of Phlyctema vagabunda strain 19-DSS-EL-015.</title>
        <authorList>
            <person name="Fiorenzani C."/>
        </authorList>
    </citation>
    <scope>NUCLEOTIDE SEQUENCE [LARGE SCALE GENOMIC DNA]</scope>
    <source>
        <strain evidence="2 3">19-DSS-EL-015</strain>
    </source>
</reference>
<dbReference type="PANTHER" id="PTHR15907">
    <property type="entry name" value="DUF614 FAMILY PROTEIN-RELATED"/>
    <property type="match status" value="1"/>
</dbReference>
<feature type="compositionally biased region" description="Basic and acidic residues" evidence="1">
    <location>
        <begin position="757"/>
        <end position="774"/>
    </location>
</feature>
<feature type="compositionally biased region" description="Basic and acidic residues" evidence="1">
    <location>
        <begin position="572"/>
        <end position="595"/>
    </location>
</feature>
<proteinExistence type="predicted"/>
<evidence type="ECO:0000313" key="3">
    <source>
        <dbReference type="Proteomes" id="UP001629113"/>
    </source>
</evidence>
<dbReference type="InterPro" id="IPR006461">
    <property type="entry name" value="PLAC_motif_containing"/>
</dbReference>
<organism evidence="2 3">
    <name type="scientific">Phlyctema vagabunda</name>
    <dbReference type="NCBI Taxonomy" id="108571"/>
    <lineage>
        <taxon>Eukaryota</taxon>
        <taxon>Fungi</taxon>
        <taxon>Dikarya</taxon>
        <taxon>Ascomycota</taxon>
        <taxon>Pezizomycotina</taxon>
        <taxon>Leotiomycetes</taxon>
        <taxon>Helotiales</taxon>
        <taxon>Dermateaceae</taxon>
        <taxon>Phlyctema</taxon>
    </lineage>
</organism>
<dbReference type="Proteomes" id="UP001629113">
    <property type="component" value="Unassembled WGS sequence"/>
</dbReference>
<feature type="compositionally biased region" description="Polar residues" evidence="1">
    <location>
        <begin position="449"/>
        <end position="467"/>
    </location>
</feature>
<feature type="compositionally biased region" description="Polar residues" evidence="1">
    <location>
        <begin position="529"/>
        <end position="571"/>
    </location>
</feature>
<sequence>MKASPPSAIPDMARENSSTQSLERPVEPHDHMKRSGHDEWMVKFCVEPPDDWATCCQAFWCPCMLYSKTQYRLYQLAKGKDARILEKRKTCDGPCWTFCGLTVLSLCCILTSFQHTRVRSRYDIMGSLCGDYSMAFFCTTCALIQDDREVRAREGDLRLRTNPKKTYRATDDMIEAVPRQSYPMQYISPEPDASPSLTSNIVGSDNETPSVDGLLIHRLGQNVSNNNPIYFPSLTHNKGPHKDRSNSVPEKLRKQKAGKLKKRSPSLDNHHALSTVELDKPIRHHKIRRPAHGVSRKDTPAGVPRPSRGYHKGMRAYSSGVSSHDVGNQALRTRLHSFTLNSSSAHNQSDSEDQSDNPRKGPRTKKKPAGDRNAVEVEGGRVGGGFQQKIAARPFVSTSSVGKHQHVLSQDPVIRGRTVPELSYIHDFADCPIDGNVLDYIDAEERRYQQQNRTQRGRASSADGSISASHYRHTLADPCEAENDQQASTGGPARPTLRFKRMASYPTRSNKNSVREILPDRLVSCPSNCASGAQNRKPSGILKQQNQSEVPGSTPSRSIPAANTKTQGNGTDNDRGTRGRFKESQGSGRTRERALSRNRNTWSGKKLTKRQPGLRHYVSTGQLSSPIPSPTSTPVEAEVETENFIPLTQDSTRQYVSRDRKSAADHATRYGTVVRRSRGTEAEDAHVLDDCIPPMPVEGTAQHALAHCLAVDEGRKQIRTKGSCDSGKGGAMDAAHELRHTRSEEVLPVNSLPPSPEAERPRGKSQSEIEIEAHKKAKGKGSSWGWWEF</sequence>
<feature type="region of interest" description="Disordered" evidence="1">
    <location>
        <begin position="448"/>
        <end position="467"/>
    </location>
</feature>
<feature type="compositionally biased region" description="Basic residues" evidence="1">
    <location>
        <begin position="253"/>
        <end position="264"/>
    </location>
</feature>
<name>A0ABR4PKM4_9HELO</name>
<feature type="region of interest" description="Disordered" evidence="1">
    <location>
        <begin position="341"/>
        <end position="382"/>
    </location>
</feature>
<evidence type="ECO:0000313" key="2">
    <source>
        <dbReference type="EMBL" id="KAL3423865.1"/>
    </source>
</evidence>
<feature type="region of interest" description="Disordered" evidence="1">
    <location>
        <begin position="529"/>
        <end position="611"/>
    </location>
</feature>
<feature type="compositionally biased region" description="Basic residues" evidence="1">
    <location>
        <begin position="282"/>
        <end position="291"/>
    </location>
</feature>
<feature type="region of interest" description="Disordered" evidence="1">
    <location>
        <begin position="1"/>
        <end position="32"/>
    </location>
</feature>
<feature type="region of interest" description="Disordered" evidence="1">
    <location>
        <begin position="228"/>
        <end position="325"/>
    </location>
</feature>
<accession>A0ABR4PKM4</accession>
<feature type="compositionally biased region" description="Low complexity" evidence="1">
    <location>
        <begin position="780"/>
        <end position="789"/>
    </location>
</feature>